<accession>A0A0N1FB25</accession>
<sequence length="84" mass="10124">MSRTYHHSRKYGRDHRWANRPDRCGYGGSREASESPNWYSHLHDIRPGRHHDRHVARLIIKGNLDPVEAVFPYTGTRRPHEYYW</sequence>
<dbReference type="RefSeq" id="WP_084149711.1">
    <property type="nucleotide sequence ID" value="NZ_JUFX02000174.1"/>
</dbReference>
<organism evidence="2 3">
    <name type="scientific">Komagataeibacter intermedius AF2</name>
    <dbReference type="NCBI Taxonomy" id="1458464"/>
    <lineage>
        <taxon>Bacteria</taxon>
        <taxon>Pseudomonadati</taxon>
        <taxon>Pseudomonadota</taxon>
        <taxon>Alphaproteobacteria</taxon>
        <taxon>Acetobacterales</taxon>
        <taxon>Acetobacteraceae</taxon>
        <taxon>Komagataeibacter</taxon>
    </lineage>
</organism>
<evidence type="ECO:0000313" key="2">
    <source>
        <dbReference type="EMBL" id="KPH86967.1"/>
    </source>
</evidence>
<name>A0A0N1FB25_9PROT</name>
<feature type="region of interest" description="Disordered" evidence="1">
    <location>
        <begin position="1"/>
        <end position="35"/>
    </location>
</feature>
<feature type="compositionally biased region" description="Basic and acidic residues" evidence="1">
    <location>
        <begin position="14"/>
        <end position="23"/>
    </location>
</feature>
<evidence type="ECO:0000256" key="1">
    <source>
        <dbReference type="SAM" id="MobiDB-lite"/>
    </source>
</evidence>
<dbReference type="EMBL" id="JUFX02000174">
    <property type="protein sequence ID" value="KPH86967.1"/>
    <property type="molecule type" value="Genomic_DNA"/>
</dbReference>
<reference evidence="2 3" key="1">
    <citation type="submission" date="2015-07" db="EMBL/GenBank/DDBJ databases">
        <title>Draft Genome Sequence of Komagataeibacter intermedius Strain AF2, Isolated from Kombucha Tea.</title>
        <authorList>
            <person name="Santos R.A."/>
            <person name="Berretta A.A."/>
            <person name="Barud H.S."/>
            <person name="Ribeiro S.J."/>
            <person name="Gonzalez-Garcia L.N."/>
            <person name="Zucchi T.D."/>
            <person name="Goldman G.H."/>
            <person name="Riano-Pachon D.M."/>
        </authorList>
    </citation>
    <scope>NUCLEOTIDE SEQUENCE [LARGE SCALE GENOMIC DNA]</scope>
    <source>
        <strain evidence="2 3">AF2</strain>
    </source>
</reference>
<dbReference type="Proteomes" id="UP000031553">
    <property type="component" value="Unassembled WGS sequence"/>
</dbReference>
<feature type="compositionally biased region" description="Basic residues" evidence="1">
    <location>
        <begin position="1"/>
        <end position="13"/>
    </location>
</feature>
<dbReference type="AlphaFoldDB" id="A0A0N1FB25"/>
<dbReference type="OrthoDB" id="7270807at2"/>
<evidence type="ECO:0000313" key="3">
    <source>
        <dbReference type="Proteomes" id="UP000031553"/>
    </source>
</evidence>
<proteinExistence type="predicted"/>
<gene>
    <name evidence="2" type="ORF">GLUCOINTEAF2_0204235</name>
</gene>
<comment type="caution">
    <text evidence="2">The sequence shown here is derived from an EMBL/GenBank/DDBJ whole genome shotgun (WGS) entry which is preliminary data.</text>
</comment>
<protein>
    <submittedName>
        <fullName evidence="2">Uncharacterized protein</fullName>
    </submittedName>
</protein>